<dbReference type="PATRIC" id="fig|265726.11.peg.3261"/>
<sequence length="1069" mass="116382">MGVTISADGLSIVHKGSGGEANAAVPDVCMTTVGPPVVPIPYGNNAKSADLADGSTTVTADGGNSIALKSSQFSCSTGDAGGDKKGIVSGTTEAEAKFTTASSTVKIEGVGVARKTDMMTMNAGNTMCFGCENPSVTVQPDEDKTHALRVQCRYTSGKPLANAPFKLKDESGAVLAEGTLNNAGEAIVDGLPTKGCTVEYGEAPAPYKINYPRPANPDKATLDDEVFFDRASHMCVPFWVPRGDLQERHWGYLGETLADSLEFRHMLEVEIRAHLPLNPKPGQAEEIAARLINFFDQQPVSEQDILGLISTMLPIMEADGVLFDLFVNYHKEESGNNLLASMRHLGTGNPNEWLDNLDWDAKATLLSRECGSILEKTDARLETILFHSDTRGYTYISDNIKAHRESVKTVRKNLPDDISAAMSGLKQKIATIRSKGENIMVVPTNNQRTTQGGSITDVVHSLNALPAPLAIRLTYDDMEQTPAGYVPYSVMFANGEKQEGKLDANGSVMLYGVPQVGAEVTFGDKEAAKKAEKELEKHREAIPEALNGLVGEMVQTARQQAAIAPMIAAEQFAELKASVEAELAEMRSRKDAFDDLSFLEQSWSYAKSTGMGISSGVTDYLPDFGEFGELMDAADIGIDVLVEAIATGDIDVMQRKLQQVDRVKLGLQEASQAMEILLLLLSDPETRAYLASLPRLFLEAMPADELTRLAVSQGTQKGIDFAAVTGGTALAGAVSGGVGAPIAAVAITGGVTARNGGKALEGLIDVLMKISDSKKTTLNRHDKKQHEKDNETNLPKHCPICDDPKCKNRKRLKPGKGNNGDGPHKKNMADAYKKRNKDFPIDHDWFIGNSSLEVHHVIPKKAVMGKVFKKLFDKFSYDVNDTHNLVTLPADMRLSCELAVQRHKGNHAQGVAYSRDKNALSELINYERDLLKADNKNVIEEINNFNKELINKNADLSYPKAAKQLVLDVKDMLEAGFLCKHADSQVKINAKFEYEMKKKSNKILRYIESFTWTIGWDNRDFRPDTHLGCCNVLSIADKKKGLQRGKACTLNRDHGFGLGKFTGTLRLGK</sequence>
<accession>A0A0F5VH21</accession>
<feature type="coiled-coil region" evidence="1">
    <location>
        <begin position="928"/>
        <end position="955"/>
    </location>
</feature>
<dbReference type="Pfam" id="PF13665">
    <property type="entry name" value="Tox-PAAR-like"/>
    <property type="match status" value="1"/>
</dbReference>
<evidence type="ECO:0000256" key="2">
    <source>
        <dbReference type="SAM" id="MobiDB-lite"/>
    </source>
</evidence>
<proteinExistence type="predicted"/>
<keyword evidence="4" id="KW-1185">Reference proteome</keyword>
<keyword evidence="1" id="KW-0175">Coiled coil</keyword>
<dbReference type="OrthoDB" id="272411at2"/>
<dbReference type="AlphaFoldDB" id="A0A0F5VH21"/>
<protein>
    <submittedName>
        <fullName evidence="3">Uncharacterized protein</fullName>
    </submittedName>
</protein>
<dbReference type="EMBL" id="JWYV01000003">
    <property type="protein sequence ID" value="KKD00785.1"/>
    <property type="molecule type" value="Genomic_DNA"/>
</dbReference>
<reference evidence="3 4" key="1">
    <citation type="submission" date="2014-12" db="EMBL/GenBank/DDBJ databases">
        <title>Mercury Reductase activity and rhizosphere competence traits in the genome of root associated Photobacterium halotolerans MELD1.</title>
        <authorList>
            <person name="Mathew D.C."/>
            <person name="Huang C.-C."/>
        </authorList>
    </citation>
    <scope>NUCLEOTIDE SEQUENCE [LARGE SCALE GENOMIC DNA]</scope>
    <source>
        <strain evidence="3 4">MELD1</strain>
    </source>
</reference>
<organism evidence="3 4">
    <name type="scientific">Photobacterium halotolerans</name>
    <dbReference type="NCBI Taxonomy" id="265726"/>
    <lineage>
        <taxon>Bacteria</taxon>
        <taxon>Pseudomonadati</taxon>
        <taxon>Pseudomonadota</taxon>
        <taxon>Gammaproteobacteria</taxon>
        <taxon>Vibrionales</taxon>
        <taxon>Vibrionaceae</taxon>
        <taxon>Photobacterium</taxon>
    </lineage>
</organism>
<evidence type="ECO:0000256" key="1">
    <source>
        <dbReference type="SAM" id="Coils"/>
    </source>
</evidence>
<dbReference type="InterPro" id="IPR032871">
    <property type="entry name" value="AHH_dom_containing"/>
</dbReference>
<dbReference type="CDD" id="cd14740">
    <property type="entry name" value="PAAR_4"/>
    <property type="match status" value="1"/>
</dbReference>
<feature type="region of interest" description="Disordered" evidence="2">
    <location>
        <begin position="775"/>
        <end position="827"/>
    </location>
</feature>
<dbReference type="STRING" id="265726.KY46_06755"/>
<name>A0A0F5VH21_9GAMM</name>
<gene>
    <name evidence="3" type="ORF">KY46_06755</name>
</gene>
<dbReference type="Proteomes" id="UP000033633">
    <property type="component" value="Unassembled WGS sequence"/>
</dbReference>
<dbReference type="InterPro" id="IPR013783">
    <property type="entry name" value="Ig-like_fold"/>
</dbReference>
<evidence type="ECO:0000313" key="3">
    <source>
        <dbReference type="EMBL" id="KKD00785.1"/>
    </source>
</evidence>
<comment type="caution">
    <text evidence="3">The sequence shown here is derived from an EMBL/GenBank/DDBJ whole genome shotgun (WGS) entry which is preliminary data.</text>
</comment>
<dbReference type="Pfam" id="PF14412">
    <property type="entry name" value="AHH"/>
    <property type="match status" value="1"/>
</dbReference>
<evidence type="ECO:0000313" key="4">
    <source>
        <dbReference type="Proteomes" id="UP000033633"/>
    </source>
</evidence>
<dbReference type="RefSeq" id="WP_046219858.1">
    <property type="nucleotide sequence ID" value="NZ_JWYV01000003.1"/>
</dbReference>
<feature type="coiled-coil region" evidence="1">
    <location>
        <begin position="528"/>
        <end position="589"/>
    </location>
</feature>
<dbReference type="Gene3D" id="2.60.40.10">
    <property type="entry name" value="Immunoglobulins"/>
    <property type="match status" value="1"/>
</dbReference>